<evidence type="ECO:0000313" key="2">
    <source>
        <dbReference type="EMBL" id="GIG73977.1"/>
    </source>
</evidence>
<proteinExistence type="predicted"/>
<dbReference type="RefSeq" id="WP_168079096.1">
    <property type="nucleotide sequence ID" value="NZ_BAAAQJ010000020.1"/>
</dbReference>
<dbReference type="AlphaFoldDB" id="A0A8J3LJV3"/>
<evidence type="ECO:0000313" key="3">
    <source>
        <dbReference type="Proteomes" id="UP000653674"/>
    </source>
</evidence>
<feature type="transmembrane region" description="Helical" evidence="1">
    <location>
        <begin position="69"/>
        <end position="90"/>
    </location>
</feature>
<dbReference type="Proteomes" id="UP000653674">
    <property type="component" value="Unassembled WGS sequence"/>
</dbReference>
<keyword evidence="1" id="KW-0472">Membrane</keyword>
<feature type="transmembrane region" description="Helical" evidence="1">
    <location>
        <begin position="96"/>
        <end position="116"/>
    </location>
</feature>
<sequence>MSGEFATPVAVKRHRARPVPVRARINAAVAHLRSRLPSQEEALDALAQLRMPGTPDPDVRMRQLLGISAWSAVLGALGLIIAARVVFGIFTEMPLWYWFLIFAMGIPGVVATFTAFATLHKGRLPWKLMRFASAAEVLALVGTYFS</sequence>
<protein>
    <submittedName>
        <fullName evidence="2">Uncharacterized protein</fullName>
    </submittedName>
</protein>
<evidence type="ECO:0000256" key="1">
    <source>
        <dbReference type="SAM" id="Phobius"/>
    </source>
</evidence>
<accession>A0A8J3LJV3</accession>
<comment type="caution">
    <text evidence="2">The sequence shown here is derived from an EMBL/GenBank/DDBJ whole genome shotgun (WGS) entry which is preliminary data.</text>
</comment>
<keyword evidence="1" id="KW-1133">Transmembrane helix</keyword>
<dbReference type="EMBL" id="BONU01000013">
    <property type="protein sequence ID" value="GIG73977.1"/>
    <property type="molecule type" value="Genomic_DNA"/>
</dbReference>
<keyword evidence="1" id="KW-0812">Transmembrane</keyword>
<organism evidence="2 3">
    <name type="scientific">Planosporangium flavigriseum</name>
    <dbReference type="NCBI Taxonomy" id="373681"/>
    <lineage>
        <taxon>Bacteria</taxon>
        <taxon>Bacillati</taxon>
        <taxon>Actinomycetota</taxon>
        <taxon>Actinomycetes</taxon>
        <taxon>Micromonosporales</taxon>
        <taxon>Micromonosporaceae</taxon>
        <taxon>Planosporangium</taxon>
    </lineage>
</organism>
<keyword evidence="3" id="KW-1185">Reference proteome</keyword>
<reference evidence="2" key="1">
    <citation type="submission" date="2021-01" db="EMBL/GenBank/DDBJ databases">
        <title>Whole genome shotgun sequence of Planosporangium flavigriseum NBRC 105377.</title>
        <authorList>
            <person name="Komaki H."/>
            <person name="Tamura T."/>
        </authorList>
    </citation>
    <scope>NUCLEOTIDE SEQUENCE</scope>
    <source>
        <strain evidence="2">NBRC 105377</strain>
    </source>
</reference>
<name>A0A8J3LJV3_9ACTN</name>
<gene>
    <name evidence="2" type="ORF">Pfl04_23810</name>
</gene>